<evidence type="ECO:0000259" key="2">
    <source>
        <dbReference type="Pfam" id="PF04851"/>
    </source>
</evidence>
<reference evidence="3 4" key="1">
    <citation type="submission" date="2021-06" db="EMBL/GenBank/DDBJ databases">
        <authorList>
            <person name="Sun Q."/>
            <person name="Li D."/>
        </authorList>
    </citation>
    <scope>NUCLEOTIDE SEQUENCE [LARGE SCALE GENOMIC DNA]</scope>
    <source>
        <strain evidence="3 4">MSJ-2</strain>
    </source>
</reference>
<accession>A0ABS6FC12</accession>
<evidence type="ECO:0000313" key="3">
    <source>
        <dbReference type="EMBL" id="MBU5627833.1"/>
    </source>
</evidence>
<keyword evidence="4" id="KW-1185">Reference proteome</keyword>
<dbReference type="InterPro" id="IPR050742">
    <property type="entry name" value="Helicase_Restrict-Modif_Enz"/>
</dbReference>
<dbReference type="Pfam" id="PF04851">
    <property type="entry name" value="ResIII"/>
    <property type="match status" value="1"/>
</dbReference>
<keyword evidence="3" id="KW-0347">Helicase</keyword>
<evidence type="ECO:0000256" key="1">
    <source>
        <dbReference type="SAM" id="MobiDB-lite"/>
    </source>
</evidence>
<organism evidence="3 4">
    <name type="scientific">Dysosmobacter acutus</name>
    <dbReference type="NCBI Taxonomy" id="2841504"/>
    <lineage>
        <taxon>Bacteria</taxon>
        <taxon>Bacillati</taxon>
        <taxon>Bacillota</taxon>
        <taxon>Clostridia</taxon>
        <taxon>Eubacteriales</taxon>
        <taxon>Oscillospiraceae</taxon>
        <taxon>Dysosmobacter</taxon>
    </lineage>
</organism>
<keyword evidence="3" id="KW-0067">ATP-binding</keyword>
<protein>
    <submittedName>
        <fullName evidence="3">DEAD/DEAH box helicase family protein</fullName>
    </submittedName>
</protein>
<sequence>MKEVKSFKQSELVLRVRTVYDTTRLDLDAWLPFIRRLCSNRPYQEEAIRLAILYLATGSYGSLGDLARENFRVNTCIQEKYLSLNDFLDSLQMRDKLYATIDLATGTGKSYVMYGIAQIALGLGLVDRVLVLCPSLTIESALTEKFEALSGDEGLKALIPEEAVIKNPSIVSANETVKKGALCVENIHAVYEATGSSIHDSFAGKGRRTLVLNDEAHHLFNKPSGKTAESTGIKKWKAFLLDPQYDFRYLLGFTGTAYIDDEYFPDVIYRYSLRQAMEDRIIKNVDYVREDDSKGDYERFQKIYQNHLDNVQLYPLVKPISILVTRDIAHAKRLHEDFLSFLSKQENKPKEAVEGKVLIVTSAREHKANVRKLKYVDQRTDQTEWIISVSMLTEGWDVKNVFQIVPWEDRAFNSRLLIAQVLGRGLRVPPEQFQTWPRVIVFNHKAWSSKIKKLVNEVLEVEARVSSDVLSSGERSKYHFTVRNIDYSTKQIEVPKKSDSDSVDFTRLLSEGIVLESQSVVVEKGTTYETVFSGSSHERNYAIRNVTWTIGEVVDKLYDEFKMREWEGKTLRLGDEEYTQNRLPPREVIERIIRLSMEKRGNRGDVLVEKNAHKILSAFTPLLRKKSKSVVSKSVAGSIRDISTASLRKQSASVGMLRQDRTVYLTNNWENEITDEEQRAVIDEVLDDETFPVSAYRRDIDYCLFKTPVTTVLAYSKPERQFVDRLLKRENAALLTAWVKSRDRNFYEIEYSSPGNPRPESTTTASSTRISS</sequence>
<feature type="compositionally biased region" description="Low complexity" evidence="1">
    <location>
        <begin position="761"/>
        <end position="772"/>
    </location>
</feature>
<gene>
    <name evidence="3" type="ORF">KQI82_13050</name>
</gene>
<dbReference type="Proteomes" id="UP000787672">
    <property type="component" value="Unassembled WGS sequence"/>
</dbReference>
<dbReference type="GO" id="GO:0004386">
    <property type="term" value="F:helicase activity"/>
    <property type="evidence" value="ECO:0007669"/>
    <property type="project" value="UniProtKB-KW"/>
</dbReference>
<dbReference type="EMBL" id="JAHLQN010000001">
    <property type="protein sequence ID" value="MBU5627833.1"/>
    <property type="molecule type" value="Genomic_DNA"/>
</dbReference>
<name>A0ABS6FC12_9FIRM</name>
<dbReference type="PANTHER" id="PTHR47396:SF1">
    <property type="entry name" value="ATP-DEPENDENT HELICASE IRC3-RELATED"/>
    <property type="match status" value="1"/>
</dbReference>
<evidence type="ECO:0000313" key="4">
    <source>
        <dbReference type="Proteomes" id="UP000787672"/>
    </source>
</evidence>
<comment type="caution">
    <text evidence="3">The sequence shown here is derived from an EMBL/GenBank/DDBJ whole genome shotgun (WGS) entry which is preliminary data.</text>
</comment>
<feature type="region of interest" description="Disordered" evidence="1">
    <location>
        <begin position="749"/>
        <end position="772"/>
    </location>
</feature>
<keyword evidence="3" id="KW-0378">Hydrolase</keyword>
<dbReference type="PANTHER" id="PTHR47396">
    <property type="entry name" value="TYPE I RESTRICTION ENZYME ECOKI R PROTEIN"/>
    <property type="match status" value="1"/>
</dbReference>
<dbReference type="InterPro" id="IPR006935">
    <property type="entry name" value="Helicase/UvrB_N"/>
</dbReference>
<dbReference type="RefSeq" id="WP_216633156.1">
    <property type="nucleotide sequence ID" value="NZ_JAHLQN010000001.1"/>
</dbReference>
<proteinExistence type="predicted"/>
<feature type="domain" description="Helicase/UvrB N-terminal" evidence="2">
    <location>
        <begin position="41"/>
        <end position="257"/>
    </location>
</feature>
<keyword evidence="3" id="KW-0547">Nucleotide-binding</keyword>